<evidence type="ECO:0000259" key="6">
    <source>
        <dbReference type="Pfam" id="PF02440"/>
    </source>
</evidence>
<protein>
    <submittedName>
        <fullName evidence="7">E3 22.2 kDa</fullName>
    </submittedName>
</protein>
<dbReference type="InterPro" id="IPR013783">
    <property type="entry name" value="Ig-like_fold"/>
</dbReference>
<dbReference type="Proteomes" id="UP000163339">
    <property type="component" value="Segment"/>
</dbReference>
<evidence type="ECO:0000256" key="1">
    <source>
        <dbReference type="ARBA" id="ARBA00006132"/>
    </source>
</evidence>
<keyword evidence="4" id="KW-0472">Membrane</keyword>
<comment type="similarity">
    <text evidence="1">Belongs to the adenoviridae E3_20 family.</text>
</comment>
<dbReference type="Gene3D" id="2.60.40.10">
    <property type="entry name" value="Immunoglobulins"/>
    <property type="match status" value="1"/>
</dbReference>
<dbReference type="InterPro" id="IPR036179">
    <property type="entry name" value="Ig-like_dom_sf"/>
</dbReference>
<keyword evidence="4" id="KW-0812">Transmembrane</keyword>
<dbReference type="Pfam" id="PF02440">
    <property type="entry name" value="Adeno_E3_CR1"/>
    <property type="match status" value="1"/>
</dbReference>
<proteinExistence type="inferred from homology"/>
<keyword evidence="4" id="KW-1133">Transmembrane helix</keyword>
<accession>Q6QP94</accession>
<keyword evidence="3" id="KW-0325">Glycoprotein</keyword>
<dbReference type="EMBL" id="AY530878">
    <property type="protein sequence ID" value="AAS10451.1"/>
    <property type="molecule type" value="Genomic_DNA"/>
</dbReference>
<sequence length="204" mass="22225">MKILGLLVFSIITSALCNSDNEDVTVVVGSNYTLKGPAKGMLSWYCWFGTDEQQTELCNAQKGKTSNSKISNYQCNGTDLVLLNVTKAYAGSYTCPGDDADNMIFYKVEVVDPTTPPPTTTTTHTTHTEQTPEAAEAELAFQVHGDSFAVNTPTPDQRCPGLLVSGIVGVLSGLAVIIICMFIFACCYRRLYRQKSDPLLNLYV</sequence>
<dbReference type="InterPro" id="IPR003470">
    <property type="entry name" value="Adeno_E3_CR2"/>
</dbReference>
<evidence type="ECO:0000256" key="4">
    <source>
        <dbReference type="SAM" id="Phobius"/>
    </source>
</evidence>
<dbReference type="InterPro" id="IPR003471">
    <property type="entry name" value="Adeno_E3_CR1"/>
</dbReference>
<feature type="domain" description="Adenovirus E3 region protein CR1" evidence="6">
    <location>
        <begin position="17"/>
        <end position="113"/>
    </location>
</feature>
<dbReference type="SUPFAM" id="SSF48726">
    <property type="entry name" value="Immunoglobulin"/>
    <property type="match status" value="1"/>
</dbReference>
<feature type="transmembrane region" description="Helical" evidence="4">
    <location>
        <begin position="162"/>
        <end position="188"/>
    </location>
</feature>
<evidence type="ECO:0000256" key="3">
    <source>
        <dbReference type="ARBA" id="ARBA00023180"/>
    </source>
</evidence>
<evidence type="ECO:0000313" key="7">
    <source>
        <dbReference type="EMBL" id="AAS10451.1"/>
    </source>
</evidence>
<organism evidence="7 8">
    <name type="scientific">Simian adenovirus 24</name>
    <dbReference type="NCBI Taxonomy" id="175568"/>
    <lineage>
        <taxon>Viruses</taxon>
        <taxon>Varidnaviria</taxon>
        <taxon>Bamfordvirae</taxon>
        <taxon>Preplasmiviricota</taxon>
        <taxon>Polisuviricotina</taxon>
        <taxon>Pharingeaviricetes</taxon>
        <taxon>Rowavirales</taxon>
        <taxon>Adenoviridae</taxon>
        <taxon>Mastadenovirus</taxon>
        <taxon>Mastadenovirus exoticum</taxon>
        <taxon>Human mastadenovirus E</taxon>
    </lineage>
</organism>
<keyword evidence="2" id="KW-0244">Early protein</keyword>
<reference evidence="7 8" key="1">
    <citation type="journal article" date="2004" name="Virology">
        <title>Complete nucleotide sequences and genome organization of four chimpanzee adenoviruses.</title>
        <authorList>
            <person name="Roy S."/>
            <person name="Gao G."/>
            <person name="Clawson D.S."/>
            <person name="Vandenberghe L.H."/>
            <person name="Farina S.F."/>
            <person name="Wilson J.M."/>
        </authorList>
    </citation>
    <scope>NUCLEOTIDE SEQUENCE [LARGE SCALE GENOMIC DNA]</scope>
    <source>
        <strain evidence="7">ATCC VR-593</strain>
    </source>
</reference>
<feature type="domain" description="Adenovirus E3 region protein CR2" evidence="5">
    <location>
        <begin position="159"/>
        <end position="196"/>
    </location>
</feature>
<evidence type="ECO:0000313" key="8">
    <source>
        <dbReference type="Proteomes" id="UP000163339"/>
    </source>
</evidence>
<dbReference type="Pfam" id="PF02439">
    <property type="entry name" value="Adeno_E3_CR2"/>
    <property type="match status" value="1"/>
</dbReference>
<evidence type="ECO:0000259" key="5">
    <source>
        <dbReference type="Pfam" id="PF02439"/>
    </source>
</evidence>
<evidence type="ECO:0000256" key="2">
    <source>
        <dbReference type="ARBA" id="ARBA00022518"/>
    </source>
</evidence>
<name>Q6QP94_9ADEN</name>